<dbReference type="GO" id="GO:0005524">
    <property type="term" value="F:ATP binding"/>
    <property type="evidence" value="ECO:0007669"/>
    <property type="project" value="UniProtKB-KW"/>
</dbReference>
<dbReference type="PANTHER" id="PTHR11406">
    <property type="entry name" value="PHOSPHOGLYCERATE KINASE"/>
    <property type="match status" value="1"/>
</dbReference>
<comment type="pathway">
    <text evidence="2 11">Carbohydrate degradation; glycolysis; pyruvate from D-glyceraldehyde 3-phosphate: step 2/5.</text>
</comment>
<dbReference type="EC" id="2.7.2.3" evidence="5 11"/>
<dbReference type="GO" id="GO:0005829">
    <property type="term" value="C:cytosol"/>
    <property type="evidence" value="ECO:0007669"/>
    <property type="project" value="TreeGrafter"/>
</dbReference>
<feature type="binding site" evidence="11">
    <location>
        <position position="135"/>
    </location>
    <ligand>
        <name>substrate</name>
    </ligand>
</feature>
<dbReference type="Pfam" id="PF00162">
    <property type="entry name" value="PGK"/>
    <property type="match status" value="1"/>
</dbReference>
<dbReference type="SUPFAM" id="SSF53748">
    <property type="entry name" value="Phosphoglycerate kinase"/>
    <property type="match status" value="1"/>
</dbReference>
<dbReference type="GO" id="GO:0006094">
    <property type="term" value="P:gluconeogenesis"/>
    <property type="evidence" value="ECO:0007669"/>
    <property type="project" value="TreeGrafter"/>
</dbReference>
<feature type="binding site" evidence="12">
    <location>
        <position position="135"/>
    </location>
    <ligand>
        <name>(2R)-3-phosphoglycerate</name>
        <dbReference type="ChEBI" id="CHEBI:58272"/>
    </ligand>
</feature>
<comment type="caution">
    <text evidence="15">The sequence shown here is derived from an EMBL/GenBank/DDBJ whole genome shotgun (WGS) entry which is preliminary data.</text>
</comment>
<gene>
    <name evidence="11 15" type="primary">pgk</name>
    <name evidence="15" type="ORF">AMJ39_05380</name>
</gene>
<feature type="binding site" evidence="11">
    <location>
        <position position="20"/>
    </location>
    <ligand>
        <name>substrate</name>
    </ligand>
</feature>
<protein>
    <recommendedName>
        <fullName evidence="6 11">Phosphoglycerate kinase</fullName>
        <ecNumber evidence="5 11">2.7.2.3</ecNumber>
    </recommendedName>
</protein>
<dbReference type="EMBL" id="LIZS01000025">
    <property type="protein sequence ID" value="KPJ53255.1"/>
    <property type="molecule type" value="Genomic_DNA"/>
</dbReference>
<feature type="binding site" evidence="11 13">
    <location>
        <begin position="337"/>
        <end position="340"/>
    </location>
    <ligand>
        <name>ATP</name>
        <dbReference type="ChEBI" id="CHEBI:30616"/>
    </ligand>
</feature>
<name>A0A0S7WSW5_UNCT6</name>
<dbReference type="Gene3D" id="3.40.50.1260">
    <property type="entry name" value="Phosphoglycerate kinase, N-terminal domain"/>
    <property type="match status" value="2"/>
</dbReference>
<reference evidence="15 16" key="1">
    <citation type="journal article" date="2015" name="Microbiome">
        <title>Genomic resolution of linkages in carbon, nitrogen, and sulfur cycling among widespread estuary sediment bacteria.</title>
        <authorList>
            <person name="Baker B.J."/>
            <person name="Lazar C.S."/>
            <person name="Teske A.P."/>
            <person name="Dick G.J."/>
        </authorList>
    </citation>
    <scope>NUCLEOTIDE SEQUENCE [LARGE SCALE GENOMIC DNA]</scope>
    <source>
        <strain evidence="15">DG_24</strain>
    </source>
</reference>
<keyword evidence="7 11" id="KW-0808">Transferase</keyword>
<feature type="binding site" evidence="11">
    <location>
        <position position="277"/>
    </location>
    <ligand>
        <name>ATP</name>
        <dbReference type="ChEBI" id="CHEBI:30616"/>
    </ligand>
</feature>
<evidence type="ECO:0000256" key="6">
    <source>
        <dbReference type="ARBA" id="ARBA00016471"/>
    </source>
</evidence>
<evidence type="ECO:0000256" key="8">
    <source>
        <dbReference type="ARBA" id="ARBA00022741"/>
    </source>
</evidence>
<keyword evidence="8 11" id="KW-0547">Nucleotide-binding</keyword>
<feature type="binding site" evidence="11 13">
    <location>
        <position position="186"/>
    </location>
    <ligand>
        <name>ATP</name>
        <dbReference type="ChEBI" id="CHEBI:30616"/>
    </ligand>
</feature>
<dbReference type="InterPro" id="IPR015824">
    <property type="entry name" value="Phosphoglycerate_kinase_N"/>
</dbReference>
<keyword evidence="10 11" id="KW-0067">ATP-binding</keyword>
<feature type="binding site" evidence="11">
    <location>
        <position position="102"/>
    </location>
    <ligand>
        <name>substrate</name>
    </ligand>
</feature>
<dbReference type="InterPro" id="IPR036043">
    <property type="entry name" value="Phosphoglycerate_kinase_sf"/>
</dbReference>
<feature type="binding site" evidence="12">
    <location>
        <position position="20"/>
    </location>
    <ligand>
        <name>(2R)-3-phosphoglycerate</name>
        <dbReference type="ChEBI" id="CHEBI:58272"/>
    </ligand>
</feature>
<dbReference type="HAMAP" id="MF_00145">
    <property type="entry name" value="Phosphoglyc_kinase"/>
    <property type="match status" value="1"/>
</dbReference>
<evidence type="ECO:0000313" key="16">
    <source>
        <dbReference type="Proteomes" id="UP000052008"/>
    </source>
</evidence>
<dbReference type="InterPro" id="IPR001576">
    <property type="entry name" value="Phosphoglycerate_kinase"/>
</dbReference>
<feature type="binding site" evidence="11 12">
    <location>
        <begin position="4"/>
        <end position="6"/>
    </location>
    <ligand>
        <name>substrate</name>
    </ligand>
</feature>
<evidence type="ECO:0000256" key="13">
    <source>
        <dbReference type="PIRSR" id="PIRSR000724-2"/>
    </source>
</evidence>
<evidence type="ECO:0000256" key="5">
    <source>
        <dbReference type="ARBA" id="ARBA00013061"/>
    </source>
</evidence>
<comment type="subunit">
    <text evidence="4 11">Monomer.</text>
</comment>
<feature type="binding site" evidence="11 12">
    <location>
        <begin position="43"/>
        <end position="46"/>
    </location>
    <ligand>
        <name>substrate</name>
    </ligand>
</feature>
<dbReference type="GO" id="GO:0006096">
    <property type="term" value="P:glycolytic process"/>
    <property type="evidence" value="ECO:0007669"/>
    <property type="project" value="UniProtKB-UniRule"/>
</dbReference>
<dbReference type="PANTHER" id="PTHR11406:SF23">
    <property type="entry name" value="PHOSPHOGLYCERATE KINASE 1, CHLOROPLASTIC-RELATED"/>
    <property type="match status" value="1"/>
</dbReference>
<feature type="binding site" evidence="11 13">
    <location>
        <position position="308"/>
    </location>
    <ligand>
        <name>ATP</name>
        <dbReference type="ChEBI" id="CHEBI:30616"/>
    </ligand>
</feature>
<dbReference type="Proteomes" id="UP000052008">
    <property type="component" value="Unassembled WGS sequence"/>
</dbReference>
<dbReference type="STRING" id="1703770.AMJ39_05380"/>
<dbReference type="UniPathway" id="UPA00109">
    <property type="reaction ID" value="UER00185"/>
</dbReference>
<sequence>MRVDFNVPLDERGRVSDDTRIQAALPTIRYILHGKGSLILMSHLGRPKGKVREELSLRPVADRLGELLDMPVGFVPASVGPEVEGRARDLKPGECLLLENLRFHPEEEENDQSFSEQLARLGDVYVNDAFGTAHRAHASTVGVAGRFEHRAVGFLMETELQYLGRAVENPERPYVAIMGGAKISGKIEVIRNLLGLVDSIIVGGGMVFTFFRAQGLEIGESIVEPDRVELAGELLDEMEGGKVKFLLPIDCVVADQFAEDAASQIVSRYAMPSGWRGLDIGPGTVELFSQALRDAKTVLWNGPMGVFEFDAFMDGTRAIAGVVAERTAAGATTIVGGGDTVAAISKLGLTDKYSHVSTGGGAALEYLAGRELPGVAVLSK</sequence>
<organism evidence="15 16">
    <name type="scientific">candidate division TA06 bacterium DG_24</name>
    <dbReference type="NCBI Taxonomy" id="1703770"/>
    <lineage>
        <taxon>Bacteria</taxon>
        <taxon>Bacteria division TA06</taxon>
    </lineage>
</organism>
<evidence type="ECO:0000256" key="9">
    <source>
        <dbReference type="ARBA" id="ARBA00022777"/>
    </source>
</evidence>
<evidence type="ECO:0000256" key="11">
    <source>
        <dbReference type="HAMAP-Rule" id="MF_00145"/>
    </source>
</evidence>
<dbReference type="FunFam" id="3.40.50.1260:FF:000006">
    <property type="entry name" value="Phosphoglycerate kinase"/>
    <property type="match status" value="1"/>
</dbReference>
<dbReference type="GO" id="GO:0004618">
    <property type="term" value="F:phosphoglycerate kinase activity"/>
    <property type="evidence" value="ECO:0007669"/>
    <property type="project" value="UniProtKB-UniRule"/>
</dbReference>
<evidence type="ECO:0000256" key="7">
    <source>
        <dbReference type="ARBA" id="ARBA00022679"/>
    </source>
</evidence>
<dbReference type="CDD" id="cd00318">
    <property type="entry name" value="Phosphoglycerate_kinase"/>
    <property type="match status" value="1"/>
</dbReference>
<evidence type="ECO:0000256" key="10">
    <source>
        <dbReference type="ARBA" id="ARBA00022840"/>
    </source>
</evidence>
<dbReference type="PATRIC" id="fig|1703770.3.peg.561"/>
<dbReference type="PIRSF" id="PIRSF000724">
    <property type="entry name" value="Pgk"/>
    <property type="match status" value="1"/>
</dbReference>
<comment type="subcellular location">
    <subcellularLocation>
        <location evidence="11">Cytoplasm</location>
    </subcellularLocation>
</comment>
<evidence type="ECO:0000256" key="2">
    <source>
        <dbReference type="ARBA" id="ARBA00004838"/>
    </source>
</evidence>
<evidence type="ECO:0000256" key="14">
    <source>
        <dbReference type="RuleBase" id="RU000532"/>
    </source>
</evidence>
<keyword evidence="9 11" id="KW-0418">Kinase</keyword>
<evidence type="ECO:0000256" key="4">
    <source>
        <dbReference type="ARBA" id="ARBA00011245"/>
    </source>
</evidence>
<dbReference type="AlphaFoldDB" id="A0A0S7WSW5"/>
<proteinExistence type="inferred from homology"/>
<dbReference type="FunFam" id="3.40.50.1260:FF:000003">
    <property type="entry name" value="Phosphoglycerate kinase"/>
    <property type="match status" value="1"/>
</dbReference>
<comment type="similarity">
    <text evidence="3 11 14">Belongs to the phosphoglycerate kinase family.</text>
</comment>
<evidence type="ECO:0000256" key="12">
    <source>
        <dbReference type="PIRSR" id="PIRSR000724-1"/>
    </source>
</evidence>
<evidence type="ECO:0000256" key="1">
    <source>
        <dbReference type="ARBA" id="ARBA00000642"/>
    </source>
</evidence>
<evidence type="ECO:0000313" key="15">
    <source>
        <dbReference type="EMBL" id="KPJ53255.1"/>
    </source>
</evidence>
<keyword evidence="11" id="KW-0324">Glycolysis</keyword>
<dbReference type="PRINTS" id="PR00477">
    <property type="entry name" value="PHGLYCKINASE"/>
</dbReference>
<accession>A0A0S7WSW5</accession>
<keyword evidence="11" id="KW-0963">Cytoplasm</keyword>
<feature type="binding site" evidence="12">
    <location>
        <position position="102"/>
    </location>
    <ligand>
        <name>(2R)-3-phosphoglycerate</name>
        <dbReference type="ChEBI" id="CHEBI:58272"/>
    </ligand>
</feature>
<comment type="catalytic activity">
    <reaction evidence="1 11 14">
        <text>(2R)-3-phosphoglycerate + ATP = (2R)-3-phospho-glyceroyl phosphate + ADP</text>
        <dbReference type="Rhea" id="RHEA:14801"/>
        <dbReference type="ChEBI" id="CHEBI:30616"/>
        <dbReference type="ChEBI" id="CHEBI:57604"/>
        <dbReference type="ChEBI" id="CHEBI:58272"/>
        <dbReference type="ChEBI" id="CHEBI:456216"/>
        <dbReference type="EC" id="2.7.2.3"/>
    </reaction>
</comment>
<dbReference type="GO" id="GO:0043531">
    <property type="term" value="F:ADP binding"/>
    <property type="evidence" value="ECO:0007669"/>
    <property type="project" value="TreeGrafter"/>
</dbReference>
<evidence type="ECO:0000256" key="3">
    <source>
        <dbReference type="ARBA" id="ARBA00008982"/>
    </source>
</evidence>